<evidence type="ECO:0000313" key="3">
    <source>
        <dbReference type="Proteomes" id="UP000007305"/>
    </source>
</evidence>
<proteinExistence type="predicted"/>
<reference evidence="2" key="2">
    <citation type="submission" date="2019-07" db="EMBL/GenBank/DDBJ databases">
        <authorList>
            <person name="Seetharam A."/>
            <person name="Woodhouse M."/>
            <person name="Cannon E."/>
        </authorList>
    </citation>
    <scope>NUCLEOTIDE SEQUENCE [LARGE SCALE GENOMIC DNA]</scope>
    <source>
        <strain evidence="2">cv. B73</strain>
    </source>
</reference>
<feature type="compositionally biased region" description="Acidic residues" evidence="1">
    <location>
        <begin position="48"/>
        <end position="58"/>
    </location>
</feature>
<feature type="region of interest" description="Disordered" evidence="1">
    <location>
        <begin position="1"/>
        <end position="99"/>
    </location>
</feature>
<feature type="compositionally biased region" description="Basic and acidic residues" evidence="1">
    <location>
        <begin position="1"/>
        <end position="13"/>
    </location>
</feature>
<accession>A0A804NPJ8</accession>
<dbReference type="EnsemblPlants" id="Zm00001eb176180_T001">
    <property type="protein sequence ID" value="Zm00001eb176180_P001"/>
    <property type="gene ID" value="Zm00001eb176180"/>
</dbReference>
<protein>
    <submittedName>
        <fullName evidence="2">Uncharacterized protein</fullName>
    </submittedName>
</protein>
<reference evidence="3" key="1">
    <citation type="journal article" date="2009" name="Science">
        <title>The B73 maize genome: complexity, diversity, and dynamics.</title>
        <authorList>
            <person name="Schnable P.S."/>
            <person name="Ware D."/>
            <person name="Fulton R.S."/>
            <person name="Stein J.C."/>
            <person name="Wei F."/>
            <person name="Pasternak S."/>
            <person name="Liang C."/>
            <person name="Zhang J."/>
            <person name="Fulton L."/>
            <person name="Graves T.A."/>
            <person name="Minx P."/>
            <person name="Reily A.D."/>
            <person name="Courtney L."/>
            <person name="Kruchowski S.S."/>
            <person name="Tomlinson C."/>
            <person name="Strong C."/>
            <person name="Delehaunty K."/>
            <person name="Fronick C."/>
            <person name="Courtney B."/>
            <person name="Rock S.M."/>
            <person name="Belter E."/>
            <person name="Du F."/>
            <person name="Kim K."/>
            <person name="Abbott R.M."/>
            <person name="Cotton M."/>
            <person name="Levy A."/>
            <person name="Marchetto P."/>
            <person name="Ochoa K."/>
            <person name="Jackson S.M."/>
            <person name="Gillam B."/>
            <person name="Chen W."/>
            <person name="Yan L."/>
            <person name="Higginbotham J."/>
            <person name="Cardenas M."/>
            <person name="Waligorski J."/>
            <person name="Applebaum E."/>
            <person name="Phelps L."/>
            <person name="Falcone J."/>
            <person name="Kanchi K."/>
            <person name="Thane T."/>
            <person name="Scimone A."/>
            <person name="Thane N."/>
            <person name="Henke J."/>
            <person name="Wang T."/>
            <person name="Ruppert J."/>
            <person name="Shah N."/>
            <person name="Rotter K."/>
            <person name="Hodges J."/>
            <person name="Ingenthron E."/>
            <person name="Cordes M."/>
            <person name="Kohlberg S."/>
            <person name="Sgro J."/>
            <person name="Delgado B."/>
            <person name="Mead K."/>
            <person name="Chinwalla A."/>
            <person name="Leonard S."/>
            <person name="Crouse K."/>
            <person name="Collura K."/>
            <person name="Kudrna D."/>
            <person name="Currie J."/>
            <person name="He R."/>
            <person name="Angelova A."/>
            <person name="Rajasekar S."/>
            <person name="Mueller T."/>
            <person name="Lomeli R."/>
            <person name="Scara G."/>
            <person name="Ko A."/>
            <person name="Delaney K."/>
            <person name="Wissotski M."/>
            <person name="Lopez G."/>
            <person name="Campos D."/>
            <person name="Braidotti M."/>
            <person name="Ashley E."/>
            <person name="Golser W."/>
            <person name="Kim H."/>
            <person name="Lee S."/>
            <person name="Lin J."/>
            <person name="Dujmic Z."/>
            <person name="Kim W."/>
            <person name="Talag J."/>
            <person name="Zuccolo A."/>
            <person name="Fan C."/>
            <person name="Sebastian A."/>
            <person name="Kramer M."/>
            <person name="Spiegel L."/>
            <person name="Nascimento L."/>
            <person name="Zutavern T."/>
            <person name="Miller B."/>
            <person name="Ambroise C."/>
            <person name="Muller S."/>
            <person name="Spooner W."/>
            <person name="Narechania A."/>
            <person name="Ren L."/>
            <person name="Wei S."/>
            <person name="Kumari S."/>
            <person name="Faga B."/>
            <person name="Levy M.J."/>
            <person name="McMahan L."/>
            <person name="Van Buren P."/>
            <person name="Vaughn M.W."/>
            <person name="Ying K."/>
            <person name="Yeh C.-T."/>
            <person name="Emrich S.J."/>
            <person name="Jia Y."/>
            <person name="Kalyanaraman A."/>
            <person name="Hsia A.-P."/>
            <person name="Barbazuk W.B."/>
            <person name="Baucom R.S."/>
            <person name="Brutnell T.P."/>
            <person name="Carpita N.C."/>
            <person name="Chaparro C."/>
            <person name="Chia J.-M."/>
            <person name="Deragon J.-M."/>
            <person name="Estill J.C."/>
            <person name="Fu Y."/>
            <person name="Jeddeloh J.A."/>
            <person name="Han Y."/>
            <person name="Lee H."/>
            <person name="Li P."/>
            <person name="Lisch D.R."/>
            <person name="Liu S."/>
            <person name="Liu Z."/>
            <person name="Nagel D.H."/>
            <person name="McCann M.C."/>
            <person name="SanMiguel P."/>
            <person name="Myers A.M."/>
            <person name="Nettleton D."/>
            <person name="Nguyen J."/>
            <person name="Penning B.W."/>
            <person name="Ponnala L."/>
            <person name="Schneider K.L."/>
            <person name="Schwartz D.C."/>
            <person name="Sharma A."/>
            <person name="Soderlund C."/>
            <person name="Springer N.M."/>
            <person name="Sun Q."/>
            <person name="Wang H."/>
            <person name="Waterman M."/>
            <person name="Westerman R."/>
            <person name="Wolfgruber T.K."/>
            <person name="Yang L."/>
            <person name="Yu Y."/>
            <person name="Zhang L."/>
            <person name="Zhou S."/>
            <person name="Zhu Q."/>
            <person name="Bennetzen J.L."/>
            <person name="Dawe R.K."/>
            <person name="Jiang J."/>
            <person name="Jiang N."/>
            <person name="Presting G.G."/>
            <person name="Wessler S.R."/>
            <person name="Aluru S."/>
            <person name="Martienssen R.A."/>
            <person name="Clifton S.W."/>
            <person name="McCombie W.R."/>
            <person name="Wing R.A."/>
            <person name="Wilson R.K."/>
        </authorList>
    </citation>
    <scope>NUCLEOTIDE SEQUENCE [LARGE SCALE GENOMIC DNA]</scope>
    <source>
        <strain evidence="3">cv. B73</strain>
    </source>
</reference>
<dbReference type="Gramene" id="Zm00001eb176180_T001">
    <property type="protein sequence ID" value="Zm00001eb176180_P001"/>
    <property type="gene ID" value="Zm00001eb176180"/>
</dbReference>
<reference evidence="2" key="3">
    <citation type="submission" date="2021-05" db="UniProtKB">
        <authorList>
            <consortium name="EnsemblPlants"/>
        </authorList>
    </citation>
    <scope>IDENTIFICATION</scope>
    <source>
        <strain evidence="2">cv. B73</strain>
    </source>
</reference>
<name>A0A804NPJ8_MAIZE</name>
<dbReference type="Proteomes" id="UP000007305">
    <property type="component" value="Chromosome 4"/>
</dbReference>
<organism evidence="2 3">
    <name type="scientific">Zea mays</name>
    <name type="common">Maize</name>
    <dbReference type="NCBI Taxonomy" id="4577"/>
    <lineage>
        <taxon>Eukaryota</taxon>
        <taxon>Viridiplantae</taxon>
        <taxon>Streptophyta</taxon>
        <taxon>Embryophyta</taxon>
        <taxon>Tracheophyta</taxon>
        <taxon>Spermatophyta</taxon>
        <taxon>Magnoliopsida</taxon>
        <taxon>Liliopsida</taxon>
        <taxon>Poales</taxon>
        <taxon>Poaceae</taxon>
        <taxon>PACMAD clade</taxon>
        <taxon>Panicoideae</taxon>
        <taxon>Andropogonodae</taxon>
        <taxon>Andropogoneae</taxon>
        <taxon>Tripsacinae</taxon>
        <taxon>Zea</taxon>
    </lineage>
</organism>
<sequence>MLPMRNERSRSSGREISVPRGCRGSNRILGSSVDASDGTMSRGSSNGDELDTDDDDLWVSDYKGDEANSRAPKASFPNFDNSSEDSDDKRENIGNGEEY</sequence>
<feature type="compositionally biased region" description="Polar residues" evidence="1">
    <location>
        <begin position="38"/>
        <end position="47"/>
    </location>
</feature>
<dbReference type="AlphaFoldDB" id="A0A804NPJ8"/>
<keyword evidence="3" id="KW-1185">Reference proteome</keyword>
<evidence type="ECO:0000313" key="2">
    <source>
        <dbReference type="EnsemblPlants" id="Zm00001eb176180_P001"/>
    </source>
</evidence>
<dbReference type="InParanoid" id="A0A804NPJ8"/>
<evidence type="ECO:0000256" key="1">
    <source>
        <dbReference type="SAM" id="MobiDB-lite"/>
    </source>
</evidence>